<gene>
    <name evidence="3" type="ORF">HMPREF1544_02880</name>
</gene>
<protein>
    <recommendedName>
        <fullName evidence="2">CCHC-type domain-containing protein</fullName>
    </recommendedName>
</protein>
<organism evidence="3 4">
    <name type="scientific">Mucor circinelloides f. circinelloides (strain 1006PhL)</name>
    <name type="common">Mucormycosis agent</name>
    <name type="synonym">Calyptromyces circinelloides</name>
    <dbReference type="NCBI Taxonomy" id="1220926"/>
    <lineage>
        <taxon>Eukaryota</taxon>
        <taxon>Fungi</taxon>
        <taxon>Fungi incertae sedis</taxon>
        <taxon>Mucoromycota</taxon>
        <taxon>Mucoromycotina</taxon>
        <taxon>Mucoromycetes</taxon>
        <taxon>Mucorales</taxon>
        <taxon>Mucorineae</taxon>
        <taxon>Mucoraceae</taxon>
        <taxon>Mucor</taxon>
    </lineage>
</organism>
<dbReference type="EMBL" id="KE123922">
    <property type="protein sequence ID" value="EPB90354.1"/>
    <property type="molecule type" value="Genomic_DNA"/>
</dbReference>
<reference evidence="4" key="1">
    <citation type="submission" date="2013-05" db="EMBL/GenBank/DDBJ databases">
        <title>The Genome sequence of Mucor circinelloides f. circinelloides 1006PhL.</title>
        <authorList>
            <consortium name="The Broad Institute Genomics Platform"/>
            <person name="Cuomo C."/>
            <person name="Earl A."/>
            <person name="Findley K."/>
            <person name="Lee S.C."/>
            <person name="Walker B."/>
            <person name="Young S."/>
            <person name="Zeng Q."/>
            <person name="Gargeya S."/>
            <person name="Fitzgerald M."/>
            <person name="Haas B."/>
            <person name="Abouelleil A."/>
            <person name="Allen A.W."/>
            <person name="Alvarado L."/>
            <person name="Arachchi H.M."/>
            <person name="Berlin A.M."/>
            <person name="Chapman S.B."/>
            <person name="Gainer-Dewar J."/>
            <person name="Goldberg J."/>
            <person name="Griggs A."/>
            <person name="Gujja S."/>
            <person name="Hansen M."/>
            <person name="Howarth C."/>
            <person name="Imamovic A."/>
            <person name="Ireland A."/>
            <person name="Larimer J."/>
            <person name="McCowan C."/>
            <person name="Murphy C."/>
            <person name="Pearson M."/>
            <person name="Poon T.W."/>
            <person name="Priest M."/>
            <person name="Roberts A."/>
            <person name="Saif S."/>
            <person name="Shea T."/>
            <person name="Sisk P."/>
            <person name="Sykes S."/>
            <person name="Wortman J."/>
            <person name="Nusbaum C."/>
            <person name="Birren B."/>
        </authorList>
    </citation>
    <scope>NUCLEOTIDE SEQUENCE [LARGE SCALE GENOMIC DNA]</scope>
    <source>
        <strain evidence="4">1006PhL</strain>
    </source>
</reference>
<feature type="domain" description="CCHC-type" evidence="2">
    <location>
        <begin position="291"/>
        <end position="307"/>
    </location>
</feature>
<dbReference type="AlphaFoldDB" id="S2JK91"/>
<proteinExistence type="predicted"/>
<dbReference type="VEuPathDB" id="FungiDB:HMPREF1544_02880"/>
<dbReference type="Pfam" id="PF03732">
    <property type="entry name" value="Retrotrans_gag"/>
    <property type="match status" value="1"/>
</dbReference>
<dbReference type="InParanoid" id="S2JK91"/>
<feature type="region of interest" description="Disordered" evidence="1">
    <location>
        <begin position="125"/>
        <end position="154"/>
    </location>
</feature>
<dbReference type="GO" id="GO:0003676">
    <property type="term" value="F:nucleic acid binding"/>
    <property type="evidence" value="ECO:0007669"/>
    <property type="project" value="InterPro"/>
</dbReference>
<feature type="region of interest" description="Disordered" evidence="1">
    <location>
        <begin position="412"/>
        <end position="437"/>
    </location>
</feature>
<feature type="region of interest" description="Disordered" evidence="1">
    <location>
        <begin position="362"/>
        <end position="381"/>
    </location>
</feature>
<dbReference type="PANTHER" id="PTHR33223">
    <property type="entry name" value="CCHC-TYPE DOMAIN-CONTAINING PROTEIN"/>
    <property type="match status" value="1"/>
</dbReference>
<dbReference type="SUPFAM" id="SSF57756">
    <property type="entry name" value="Retrovirus zinc finger-like domains"/>
    <property type="match status" value="1"/>
</dbReference>
<dbReference type="STRING" id="1220926.S2JK91"/>
<dbReference type="GO" id="GO:0008270">
    <property type="term" value="F:zinc ion binding"/>
    <property type="evidence" value="ECO:0007669"/>
    <property type="project" value="InterPro"/>
</dbReference>
<dbReference type="Pfam" id="PF00098">
    <property type="entry name" value="zf-CCHC"/>
    <property type="match status" value="1"/>
</dbReference>
<evidence type="ECO:0000313" key="3">
    <source>
        <dbReference type="EMBL" id="EPB90354.1"/>
    </source>
</evidence>
<accession>S2JK91</accession>
<dbReference type="OrthoDB" id="2289685at2759"/>
<dbReference type="InterPro" id="IPR005162">
    <property type="entry name" value="Retrotrans_gag_dom"/>
</dbReference>
<dbReference type="SMART" id="SM00343">
    <property type="entry name" value="ZnF_C2HC"/>
    <property type="match status" value="2"/>
</dbReference>
<dbReference type="InterPro" id="IPR001878">
    <property type="entry name" value="Znf_CCHC"/>
</dbReference>
<dbReference type="InterPro" id="IPR036875">
    <property type="entry name" value="Znf_CCHC_sf"/>
</dbReference>
<name>S2JK91_MUCC1</name>
<evidence type="ECO:0000313" key="4">
    <source>
        <dbReference type="Proteomes" id="UP000014254"/>
    </source>
</evidence>
<evidence type="ECO:0000259" key="2">
    <source>
        <dbReference type="SMART" id="SM00343"/>
    </source>
</evidence>
<sequence length="472" mass="53425">MPKFDIPKFSTKEDPELWLYRYDNAAEMNEWDEKVKLNYVDKSFEENLQLWFMRKNFKSWTEFKAAFLSKHAKKVDLSKVIADITNIKMGINESVNSYIKRFEKKRGLYDNEIITKRKLTLNKNKPLKSAPAESKGKQSSSTSNKESDIESDQEGSDTTIELIITEAGLIKCFTKGLNSKTLKRDIKARKFGTLENLLKWLRDLYDSDDSDDVLSGESDTEPAVEHNIVQDKLKSDKHVTTRTVPKPANEDVFTSAMNSLSNDFKNMTLLLGEMNLKLSNTTQTVKKKSAGCYNCGGLEHFANSCTAPCKLCGSLEHRHYQCQLYKNNAGGYSSKQGPQRASTGNHNENMLIEEEVYLSEKRKHEEAMSEANNPSNAKRAPLRTRSGLAYGVTSTQGNVTQKSVPVQRSTPIIIDPEPQGTSDKTLSKRPFQAQPQHPLLPLEQPGDKIRQANFRVENIVDRVLNEPVHSFS</sequence>
<dbReference type="PANTHER" id="PTHR33223:SF6">
    <property type="entry name" value="CCHC-TYPE DOMAIN-CONTAINING PROTEIN"/>
    <property type="match status" value="1"/>
</dbReference>
<dbReference type="Proteomes" id="UP000014254">
    <property type="component" value="Unassembled WGS sequence"/>
</dbReference>
<evidence type="ECO:0000256" key="1">
    <source>
        <dbReference type="SAM" id="MobiDB-lite"/>
    </source>
</evidence>
<dbReference type="OMA" id="YLIRWES"/>
<feature type="domain" description="CCHC-type" evidence="2">
    <location>
        <begin position="308"/>
        <end position="324"/>
    </location>
</feature>
<dbReference type="Gene3D" id="4.10.60.10">
    <property type="entry name" value="Zinc finger, CCHC-type"/>
    <property type="match status" value="1"/>
</dbReference>
<keyword evidence="4" id="KW-1185">Reference proteome</keyword>